<evidence type="ECO:0000313" key="4">
    <source>
        <dbReference type="Proteomes" id="UP000095280"/>
    </source>
</evidence>
<evidence type="ECO:0000313" key="5">
    <source>
        <dbReference type="WBParaSite" id="maker-uti_cns_0010325-snap-gene-0.2-mRNA-1"/>
    </source>
</evidence>
<proteinExistence type="predicted"/>
<protein>
    <submittedName>
        <fullName evidence="5">GRIP domain-containing protein</fullName>
    </submittedName>
</protein>
<feature type="compositionally biased region" description="Basic and acidic residues" evidence="2">
    <location>
        <begin position="1514"/>
        <end position="1529"/>
    </location>
</feature>
<dbReference type="PROSITE" id="PS50913">
    <property type="entry name" value="GRIP"/>
    <property type="match status" value="1"/>
</dbReference>
<feature type="region of interest" description="Disordered" evidence="2">
    <location>
        <begin position="1126"/>
        <end position="1277"/>
    </location>
</feature>
<dbReference type="WBParaSite" id="maker-uti_cns_0010325-snap-gene-0.2-mRNA-1">
    <property type="protein sequence ID" value="maker-uti_cns_0010325-snap-gene-0.2-mRNA-1"/>
    <property type="gene ID" value="maker-uti_cns_0010325-snap-gene-0.2"/>
</dbReference>
<feature type="compositionally biased region" description="Basic and acidic residues" evidence="2">
    <location>
        <begin position="1201"/>
        <end position="1216"/>
    </location>
</feature>
<feature type="compositionally biased region" description="Acidic residues" evidence="2">
    <location>
        <begin position="1353"/>
        <end position="1366"/>
    </location>
</feature>
<feature type="region of interest" description="Disordered" evidence="2">
    <location>
        <begin position="1572"/>
        <end position="1618"/>
    </location>
</feature>
<feature type="domain" description="GRIP" evidence="3">
    <location>
        <begin position="1825"/>
        <end position="1875"/>
    </location>
</feature>
<evidence type="ECO:0000256" key="2">
    <source>
        <dbReference type="SAM" id="MobiDB-lite"/>
    </source>
</evidence>
<evidence type="ECO:0000259" key="3">
    <source>
        <dbReference type="PROSITE" id="PS50913"/>
    </source>
</evidence>
<dbReference type="Proteomes" id="UP000095280">
    <property type="component" value="Unplaced"/>
</dbReference>
<feature type="compositionally biased region" description="Polar residues" evidence="2">
    <location>
        <begin position="1446"/>
        <end position="1456"/>
    </location>
</feature>
<dbReference type="InterPro" id="IPR000237">
    <property type="entry name" value="GRIP_dom"/>
</dbReference>
<feature type="region of interest" description="Disordered" evidence="2">
    <location>
        <begin position="134"/>
        <end position="153"/>
    </location>
</feature>
<feature type="compositionally biased region" description="Low complexity" evidence="2">
    <location>
        <begin position="1227"/>
        <end position="1240"/>
    </location>
</feature>
<feature type="compositionally biased region" description="Polar residues" evidence="2">
    <location>
        <begin position="1325"/>
        <end position="1335"/>
    </location>
</feature>
<feature type="compositionally biased region" description="Basic and acidic residues" evidence="2">
    <location>
        <begin position="1602"/>
        <end position="1618"/>
    </location>
</feature>
<keyword evidence="4" id="KW-1185">Reference proteome</keyword>
<evidence type="ECO:0000256" key="1">
    <source>
        <dbReference type="SAM" id="Coils"/>
    </source>
</evidence>
<feature type="region of interest" description="Disordered" evidence="2">
    <location>
        <begin position="1412"/>
        <end position="1473"/>
    </location>
</feature>
<feature type="coiled-coil region" evidence="1">
    <location>
        <begin position="1700"/>
        <end position="1762"/>
    </location>
</feature>
<feature type="region of interest" description="Disordered" evidence="2">
    <location>
        <begin position="1085"/>
        <end position="1110"/>
    </location>
</feature>
<reference evidence="5" key="1">
    <citation type="submission" date="2016-11" db="UniProtKB">
        <authorList>
            <consortium name="WormBaseParasite"/>
        </authorList>
    </citation>
    <scope>IDENTIFICATION</scope>
</reference>
<feature type="region of interest" description="Disordered" evidence="2">
    <location>
        <begin position="1514"/>
        <end position="1554"/>
    </location>
</feature>
<keyword evidence="1" id="KW-0175">Coiled coil</keyword>
<feature type="compositionally biased region" description="Low complexity" evidence="2">
    <location>
        <begin position="887"/>
        <end position="903"/>
    </location>
</feature>
<feature type="compositionally biased region" description="Basic and acidic residues" evidence="2">
    <location>
        <begin position="1184"/>
        <end position="1194"/>
    </location>
</feature>
<name>A0A1I8I684_9PLAT</name>
<accession>A0A1I8I684</accession>
<feature type="region of interest" description="Disordered" evidence="2">
    <location>
        <begin position="887"/>
        <end position="921"/>
    </location>
</feature>
<sequence>GGLLEAGCGGADDAVAGLQQHNVDAVLQLGRVLLLLLALRRRLLVRVGQAEAEVVPLPGRRLPPTPGARVARAGVVVVLEVLHQLGVVHLRAGDQPFTGCTHSSNRVRIRPHVVPVASDVLLLLVLKHPLPASLRSSRPHHPRPSDRPSGARLLSGLDGRRLQRVLPRPAPGLLVQPPLRLLNSLQRLVRRLAHRREAQTAIVRTLHHRRLPVLEPVLVVRLVRVALALSPNLRHCLLERLDHLRLASRLWRRLDQRVVHRVSVLAVHRVVLHQVRLAVRHKVAVLILARERTVVAAADRQLLLVHLRLVRLLLLLRLEAGHAVATHVPLRHPQRVRPGDVVVQLVEPREALLATDRARDQSDARVSLHVRLQIRQLVDVAVAGHAAELRLQTPHCRAAPRVLLQRVDAVERHRAAVALQVHAARPQLRIVLPQLVLPSAQVGHQYVERGKRLVANLALERPVHVGKVHPPVLQHVGPLREPLRALVALKRLLTSVSPKVRVKRAAVVRHVRALPAVVAKVLRVPLRLLRVHVDAPRVQEQVAQVGKVLVALTAHKRLQQVPLAQVLRERTGIRKLVFALLAAPRPPRILRVRLHRAARLLCLLGAARRQLDLDRASLECLIVARCQLDLNGTASCLSLDLLNHLSWQLNHLVTAAAAQLDVHAGAALALIGRDVLHQLVWQLDHFCTCNSGLDVQDGMQDSVSITTGSSAMERININERGRKSVFLHGLRRLTSQWLGVALCIHWKPPDRSPGHVQGLSELMNWLELIAAARAAFAKPPPGNTGGLLTDLRGLAAALESIEASASSRTGLGGDRGIKPRLSRWLFALPPQPIQARTGRFAELDWPLLASFLNAHGLLLQPHRQTHGGLAMDTLAEDDCIMQQVTDLQQPQAEQTTTEALTEPDGLPNGEASLSPASDAEIPTETALKTACALAEPEAAGGAVAEESSATGLATPAAKRRRYRSLFGNIGKLITFRRRQEQPASPSAVAEAAAQQAESELQFPPAEPVSLDLIVPDAEALSGGGAEDPITGQLELLESLDSPSVAKETVVESSCAAEVEVFEIHEEEKVQVEDLLEGFLDPTEDQRGLQEDQKDPEPEQEEVKAKKKMEYDMSQGGISTIMEETEEAVKAQETVGLTEEDLAQLESEMDLADYDSRKTMPESVAETAEATEAEKCQETQQTEKPQAKAEAERYQETQQTAEKPEAKKSKEEPEGKSHRVAILQNQISESDSGYGYSTSDSPVEAEVEKSEKPQVQVDEVEGSSGGSDVFPKDVEDSQRTKQLIAKSEALISPSEEELASFEKAEVCVEDSTVDLVDISVKLDSLIESNSPESQPTEPEDKPATKPVFNRVSESQDEEEDEEMEPVELDLSSNQSVRRRQILEAKARRQRELEAARKQQEEVLSCLAPAAQEYESKESKCESLIPASPVKDKDIVDGLGPRRHSHENNSSVESCTEGSRSRMKSRLPVKRSASCPRRTVEEYSTYIRSGSAAKKPISHLIESGYSPVKIDFKPLSRAAPEKREEHLEKGAASDTKQSQVTGQTSRRGSKKVHFNSPTVDQVVTYAAIDNDEMKHRDSDENGQHLPLKTRQASSSAGGRVSRHKAGEAEKSTAQQHDRSAIKSISVKQTLASRKRLEKLHEDAVKQLGLQDESQYITPLQRKDLEVKELKRQLDEAYFVIEQRELELDVFHHEKSKSIKDAVKDREERIAGLQVQINQLDSDFSSLRAQHSEICVREKSLAETLEKLKAECAERERRHQDLYLEMYRKGRDSARFERQDEIEKLAVLEPDKVAMEELLEKLEITQHDLQKWQSIKLKEVYEDSDKATTEAEAKLRFLRDSMFHYLTEKDREQNHQHLMAMIGIFSFTDVQMKHIMKSLDERRRKGKI</sequence>
<feature type="compositionally biased region" description="Polar residues" evidence="2">
    <location>
        <begin position="1532"/>
        <end position="1544"/>
    </location>
</feature>
<feature type="region of interest" description="Disordered" evidence="2">
    <location>
        <begin position="1325"/>
        <end position="1376"/>
    </location>
</feature>
<feature type="compositionally biased region" description="Acidic residues" evidence="2">
    <location>
        <begin position="1137"/>
        <end position="1152"/>
    </location>
</feature>
<organism evidence="4 5">
    <name type="scientific">Macrostomum lignano</name>
    <dbReference type="NCBI Taxonomy" id="282301"/>
    <lineage>
        <taxon>Eukaryota</taxon>
        <taxon>Metazoa</taxon>
        <taxon>Spiralia</taxon>
        <taxon>Lophotrochozoa</taxon>
        <taxon>Platyhelminthes</taxon>
        <taxon>Rhabditophora</taxon>
        <taxon>Macrostomorpha</taxon>
        <taxon>Macrostomida</taxon>
        <taxon>Macrostomidae</taxon>
        <taxon>Macrostomum</taxon>
    </lineage>
</organism>